<organism evidence="3 4">
    <name type="scientific">Hanseniaspora opuntiae</name>
    <dbReference type="NCBI Taxonomy" id="211096"/>
    <lineage>
        <taxon>Eukaryota</taxon>
        <taxon>Fungi</taxon>
        <taxon>Dikarya</taxon>
        <taxon>Ascomycota</taxon>
        <taxon>Saccharomycotina</taxon>
        <taxon>Saccharomycetes</taxon>
        <taxon>Saccharomycodales</taxon>
        <taxon>Saccharomycodaceae</taxon>
        <taxon>Hanseniaspora</taxon>
    </lineage>
</organism>
<dbReference type="Proteomes" id="UP000095605">
    <property type="component" value="Unassembled WGS sequence"/>
</dbReference>
<keyword evidence="1" id="KW-0175">Coiled coil</keyword>
<protein>
    <submittedName>
        <fullName evidence="3">Uncharacterized protein</fullName>
    </submittedName>
</protein>
<reference evidence="4" key="1">
    <citation type="journal article" date="2016" name="Genome Announc.">
        <title>Genome sequences of three species of Hanseniaspora isolated from spontaneous wine fermentations.</title>
        <authorList>
            <person name="Sternes P.R."/>
            <person name="Lee D."/>
            <person name="Kutyna D.R."/>
            <person name="Borneman A.R."/>
        </authorList>
    </citation>
    <scope>NUCLEOTIDE SEQUENCE [LARGE SCALE GENOMIC DNA]</scope>
    <source>
        <strain evidence="4">AWRI3578</strain>
    </source>
</reference>
<evidence type="ECO:0000256" key="2">
    <source>
        <dbReference type="SAM" id="MobiDB-lite"/>
    </source>
</evidence>
<dbReference type="EMBL" id="LPNL01000009">
    <property type="protein sequence ID" value="OEJ81261.1"/>
    <property type="molecule type" value="Genomic_DNA"/>
</dbReference>
<keyword evidence="4" id="KW-1185">Reference proteome</keyword>
<dbReference type="AlphaFoldDB" id="A0A1E5R2Z1"/>
<dbReference type="OrthoDB" id="4067613at2759"/>
<gene>
    <name evidence="3" type="ORF">AWRI3578_g3815</name>
</gene>
<sequence>MFSSSNKRRSIFFGGGNSNNNASSKENIAPKKSTFKTFSVVHVNDTEQPASKQERPVSMVRKSSSQYKSRNIPEEPSHDQNPSLQAYKTLRPSGSILSKRPPPPTLDINSIYDTIQRHESQSGNKDVSVIEEDDDVKPQSNLMVNTHHYNDNSSSVYVETPTTLQAPPKKVTSALKENFDDSFDSKITTELNNGDDVQSSSLEYMNFVHTEPNFDEVSAKDNEHDDTTFSDDLASYTQSVDYVGNHTENGNDNAEQDGESFEYEGFSNTLNEHIDDSINDDFIVSNNYTMKQPASQGTGILNEFTKRHNREKSELEEYLEELEDFRISDAESGNYTTESNMLNNTINMNSNKRNSLVSDASSLVYGTTGGLKVVNVESSSEDVNADITPENESISYDENSMDSFSDSSSFLEKHSQLSAVKSLYHSDNGAWLEQGSVPSLPFTIENNDNTFDSRYITNDEDINEARRIDLKNSMPTMATEGSNYMDSLSGDHYSADHKSMKSVESSIHFVPPESKYISKLLHKHPTANKKTFKFDLPLNLLKNPAEDVNAKTAVLKNPRKSKNIKHKTEKKKLLSNEEPTPMELLKTKNSAFGMHMNVKEGSHRMMASGLGDIDEEERFILQQLPGSEGYMENSLASKNNAGNRDENKYSTKRQVRNRSDTVKSYYTRNANRLRAETISTIDTMNNVNLEGLQITNPDSD</sequence>
<evidence type="ECO:0000313" key="3">
    <source>
        <dbReference type="EMBL" id="OEJ81261.1"/>
    </source>
</evidence>
<feature type="compositionally biased region" description="Basic residues" evidence="2">
    <location>
        <begin position="1"/>
        <end position="10"/>
    </location>
</feature>
<evidence type="ECO:0000256" key="1">
    <source>
        <dbReference type="SAM" id="Coils"/>
    </source>
</evidence>
<evidence type="ECO:0000313" key="4">
    <source>
        <dbReference type="Proteomes" id="UP000095605"/>
    </source>
</evidence>
<feature type="coiled-coil region" evidence="1">
    <location>
        <begin position="301"/>
        <end position="328"/>
    </location>
</feature>
<feature type="region of interest" description="Disordered" evidence="2">
    <location>
        <begin position="1"/>
        <end position="85"/>
    </location>
</feature>
<accession>A0A1E5R2Z1</accession>
<feature type="region of interest" description="Disordered" evidence="2">
    <location>
        <begin position="631"/>
        <end position="656"/>
    </location>
</feature>
<comment type="caution">
    <text evidence="3">The sequence shown here is derived from an EMBL/GenBank/DDBJ whole genome shotgun (WGS) entry which is preliminary data.</text>
</comment>
<proteinExistence type="predicted"/>
<name>A0A1E5R2Z1_9ASCO</name>